<dbReference type="InterPro" id="IPR016177">
    <property type="entry name" value="DNA-bd_dom_sf"/>
</dbReference>
<dbReference type="GO" id="GO:0005634">
    <property type="term" value="C:nucleus"/>
    <property type="evidence" value="ECO:0007669"/>
    <property type="project" value="UniProtKB-SubCell"/>
</dbReference>
<evidence type="ECO:0000256" key="3">
    <source>
        <dbReference type="ARBA" id="ARBA00023015"/>
    </source>
</evidence>
<gene>
    <name evidence="8" type="ORF">F3Y22_tig00110045pilonHSYRG00080</name>
</gene>
<dbReference type="Proteomes" id="UP000436088">
    <property type="component" value="Unassembled WGS sequence"/>
</dbReference>
<evidence type="ECO:0000313" key="9">
    <source>
        <dbReference type="Proteomes" id="UP000436088"/>
    </source>
</evidence>
<evidence type="ECO:0000256" key="2">
    <source>
        <dbReference type="ARBA" id="ARBA00022745"/>
    </source>
</evidence>
<keyword evidence="4" id="KW-0238">DNA-binding</keyword>
<keyword evidence="9" id="KW-1185">Reference proteome</keyword>
<dbReference type="Pfam" id="PF00847">
    <property type="entry name" value="AP2"/>
    <property type="match status" value="1"/>
</dbReference>
<evidence type="ECO:0000256" key="1">
    <source>
        <dbReference type="ARBA" id="ARBA00004123"/>
    </source>
</evidence>
<reference evidence="8" key="1">
    <citation type="submission" date="2019-09" db="EMBL/GenBank/DDBJ databases">
        <title>Draft genome information of white flower Hibiscus syriacus.</title>
        <authorList>
            <person name="Kim Y.-M."/>
        </authorList>
    </citation>
    <scope>NUCLEOTIDE SEQUENCE [LARGE SCALE GENOMIC DNA]</scope>
    <source>
        <strain evidence="8">YM2019G1</strain>
    </source>
</reference>
<proteinExistence type="predicted"/>
<keyword evidence="3" id="KW-0805">Transcription regulation</keyword>
<keyword evidence="6" id="KW-0539">Nucleus</keyword>
<keyword evidence="2" id="KW-0936">Ethylene signaling pathway</keyword>
<evidence type="ECO:0000256" key="5">
    <source>
        <dbReference type="ARBA" id="ARBA00023163"/>
    </source>
</evidence>
<feature type="domain" description="AP2/ERF" evidence="7">
    <location>
        <begin position="41"/>
        <end position="100"/>
    </location>
</feature>
<dbReference type="EMBL" id="VEPZ02000824">
    <property type="protein sequence ID" value="KAE8717452.1"/>
    <property type="molecule type" value="Genomic_DNA"/>
</dbReference>
<dbReference type="PROSITE" id="PS51032">
    <property type="entry name" value="AP2_ERF"/>
    <property type="match status" value="1"/>
</dbReference>
<dbReference type="InterPro" id="IPR036955">
    <property type="entry name" value="AP2/ERF_dom_sf"/>
</dbReference>
<comment type="caution">
    <text evidence="8">The sequence shown here is derived from an EMBL/GenBank/DDBJ whole genome shotgun (WGS) entry which is preliminary data.</text>
</comment>
<dbReference type="InterPro" id="IPR001471">
    <property type="entry name" value="AP2/ERF_dom"/>
</dbReference>
<dbReference type="SMART" id="SM00380">
    <property type="entry name" value="AP2"/>
    <property type="match status" value="1"/>
</dbReference>
<dbReference type="AlphaFoldDB" id="A0A6A3BQT4"/>
<protein>
    <submittedName>
        <fullName evidence="8">Ethylene-responsive transcription factor 11</fullName>
    </submittedName>
</protein>
<dbReference type="GO" id="GO:0003700">
    <property type="term" value="F:DNA-binding transcription factor activity"/>
    <property type="evidence" value="ECO:0007669"/>
    <property type="project" value="InterPro"/>
</dbReference>
<dbReference type="GO" id="GO:0003677">
    <property type="term" value="F:DNA binding"/>
    <property type="evidence" value="ECO:0007669"/>
    <property type="project" value="UniProtKB-KW"/>
</dbReference>
<dbReference type="Gene3D" id="3.30.730.10">
    <property type="entry name" value="AP2/ERF domain"/>
    <property type="match status" value="1"/>
</dbReference>
<keyword evidence="5" id="KW-0804">Transcription</keyword>
<evidence type="ECO:0000313" key="8">
    <source>
        <dbReference type="EMBL" id="KAE8717452.1"/>
    </source>
</evidence>
<evidence type="ECO:0000259" key="7">
    <source>
        <dbReference type="PROSITE" id="PS51032"/>
    </source>
</evidence>
<organism evidence="8 9">
    <name type="scientific">Hibiscus syriacus</name>
    <name type="common">Rose of Sharon</name>
    <dbReference type="NCBI Taxonomy" id="106335"/>
    <lineage>
        <taxon>Eukaryota</taxon>
        <taxon>Viridiplantae</taxon>
        <taxon>Streptophyta</taxon>
        <taxon>Embryophyta</taxon>
        <taxon>Tracheophyta</taxon>
        <taxon>Spermatophyta</taxon>
        <taxon>Magnoliopsida</taxon>
        <taxon>eudicotyledons</taxon>
        <taxon>Gunneridae</taxon>
        <taxon>Pentapetalae</taxon>
        <taxon>rosids</taxon>
        <taxon>malvids</taxon>
        <taxon>Malvales</taxon>
        <taxon>Malvaceae</taxon>
        <taxon>Malvoideae</taxon>
        <taxon>Hibiscus</taxon>
    </lineage>
</organism>
<accession>A0A6A3BQT4</accession>
<sequence length="152" mass="17351">MKKTKNQILGLRRTVKEITWCMVPSDSSKNDGQRLQNPCTMPKGVRRRPWGKFAAEIRDPFTKKRIWLGTFDTAEEAAAARRAKKLEFEMTKAAIDNNNSSVVRSSPPSELDVSTNAIEVEDNDEENTRYVAKKVVKEYNLFINIGQNLFVN</sequence>
<dbReference type="CDD" id="cd00018">
    <property type="entry name" value="AP2"/>
    <property type="match status" value="1"/>
</dbReference>
<dbReference type="GO" id="GO:0009873">
    <property type="term" value="P:ethylene-activated signaling pathway"/>
    <property type="evidence" value="ECO:0007669"/>
    <property type="project" value="UniProtKB-KW"/>
</dbReference>
<dbReference type="PANTHER" id="PTHR31677">
    <property type="entry name" value="AP2 DOMAIN CLASS TRANSCRIPTION FACTOR"/>
    <property type="match status" value="1"/>
</dbReference>
<dbReference type="SUPFAM" id="SSF54171">
    <property type="entry name" value="DNA-binding domain"/>
    <property type="match status" value="1"/>
</dbReference>
<name>A0A6A3BQT4_HIBSY</name>
<comment type="subcellular location">
    <subcellularLocation>
        <location evidence="1">Nucleus</location>
    </subcellularLocation>
</comment>
<dbReference type="OrthoDB" id="1917565at2759"/>
<dbReference type="PRINTS" id="PR00367">
    <property type="entry name" value="ETHRSPELEMNT"/>
</dbReference>
<dbReference type="PANTHER" id="PTHR31677:SF157">
    <property type="entry name" value="AP2_ERF DOMAIN-CONTAINING PROTEIN"/>
    <property type="match status" value="1"/>
</dbReference>
<evidence type="ECO:0000256" key="6">
    <source>
        <dbReference type="ARBA" id="ARBA00023242"/>
    </source>
</evidence>
<evidence type="ECO:0000256" key="4">
    <source>
        <dbReference type="ARBA" id="ARBA00023125"/>
    </source>
</evidence>